<dbReference type="AlphaFoldDB" id="A0A383CJJ2"/>
<proteinExistence type="predicted"/>
<reference evidence="1" key="1">
    <citation type="submission" date="2018-05" db="EMBL/GenBank/DDBJ databases">
        <authorList>
            <person name="Lanie J.A."/>
            <person name="Ng W.-L."/>
            <person name="Kazmierczak K.M."/>
            <person name="Andrzejewski T.M."/>
            <person name="Davidsen T.M."/>
            <person name="Wayne K.J."/>
            <person name="Tettelin H."/>
            <person name="Glass J.I."/>
            <person name="Rusch D."/>
            <person name="Podicherti R."/>
            <person name="Tsui H.-C.T."/>
            <person name="Winkler M.E."/>
        </authorList>
    </citation>
    <scope>NUCLEOTIDE SEQUENCE</scope>
</reference>
<evidence type="ECO:0000313" key="1">
    <source>
        <dbReference type="EMBL" id="SVE31788.1"/>
    </source>
</evidence>
<organism evidence="1">
    <name type="scientific">marine metagenome</name>
    <dbReference type="NCBI Taxonomy" id="408172"/>
    <lineage>
        <taxon>unclassified sequences</taxon>
        <taxon>metagenomes</taxon>
        <taxon>ecological metagenomes</taxon>
    </lineage>
</organism>
<accession>A0A383CJJ2</accession>
<gene>
    <name evidence="1" type="ORF">METZ01_LOCUS484642</name>
</gene>
<protein>
    <submittedName>
        <fullName evidence="1">Uncharacterized protein</fullName>
    </submittedName>
</protein>
<name>A0A383CJJ2_9ZZZZ</name>
<sequence length="41" mass="4628">MVMAGVILFYKNRILNLSQTTRTELIVSSSAKIEFNSKPII</sequence>
<dbReference type="EMBL" id="UINC01208982">
    <property type="protein sequence ID" value="SVE31788.1"/>
    <property type="molecule type" value="Genomic_DNA"/>
</dbReference>